<reference evidence="2" key="1">
    <citation type="journal article" date="2014" name="Int. J. Syst. Evol. Microbiol.">
        <title>Complete genome sequence of Corynebacterium casei LMG S-19264T (=DSM 44701T), isolated from a smear-ripened cheese.</title>
        <authorList>
            <consortium name="US DOE Joint Genome Institute (JGI-PGF)"/>
            <person name="Walter F."/>
            <person name="Albersmeier A."/>
            <person name="Kalinowski J."/>
            <person name="Ruckert C."/>
        </authorList>
    </citation>
    <scope>NUCLEOTIDE SEQUENCE</scope>
    <source>
        <strain evidence="2">CGMCC 1.15880</strain>
    </source>
</reference>
<keyword evidence="3" id="KW-1185">Reference proteome</keyword>
<proteinExistence type="predicted"/>
<comment type="caution">
    <text evidence="2">The sequence shown here is derived from an EMBL/GenBank/DDBJ whole genome shotgun (WGS) entry which is preliminary data.</text>
</comment>
<feature type="transmembrane region" description="Helical" evidence="1">
    <location>
        <begin position="59"/>
        <end position="79"/>
    </location>
</feature>
<evidence type="ECO:0000313" key="3">
    <source>
        <dbReference type="Proteomes" id="UP000628017"/>
    </source>
</evidence>
<gene>
    <name evidence="2" type="ORF">GCM10011498_08110</name>
</gene>
<keyword evidence="1" id="KW-0472">Membrane</keyword>
<dbReference type="AlphaFoldDB" id="A0A916VN04"/>
<evidence type="ECO:0000256" key="1">
    <source>
        <dbReference type="SAM" id="Phobius"/>
    </source>
</evidence>
<sequence>MEHPPNADHYNTATNRSDPPLFERHLKAHRSLSNQGFVVTIAFTASALALPLVAFLGTFALWTLLPYLGAALAALWYFIRRNDHDGTLGEHIRIWPDLIAVHRQNPRSADQYWMANPYWVTTRLRKTKTVENYLTLKGQGREIELGAFLTAAERVTLDKEITAQLNACRQP</sequence>
<evidence type="ECO:0000313" key="2">
    <source>
        <dbReference type="EMBL" id="GGA10374.1"/>
    </source>
</evidence>
<dbReference type="InterPro" id="IPR019253">
    <property type="entry name" value="DUF2244_TM"/>
</dbReference>
<organism evidence="2 3">
    <name type="scientific">Neptunicoccus cionae</name>
    <dbReference type="NCBI Taxonomy" id="2035344"/>
    <lineage>
        <taxon>Bacteria</taxon>
        <taxon>Pseudomonadati</taxon>
        <taxon>Pseudomonadota</taxon>
        <taxon>Alphaproteobacteria</taxon>
        <taxon>Rhodobacterales</taxon>
        <taxon>Paracoccaceae</taxon>
        <taxon>Neptunicoccus</taxon>
    </lineage>
</organism>
<dbReference type="RefSeq" id="WP_188671141.1">
    <property type="nucleotide sequence ID" value="NZ_BMKA01000001.1"/>
</dbReference>
<keyword evidence="1" id="KW-0812">Transmembrane</keyword>
<accession>A0A916VN04</accession>
<protein>
    <recommendedName>
        <fullName evidence="4">DUF2244 domain-containing protein</fullName>
    </recommendedName>
</protein>
<dbReference type="Proteomes" id="UP000628017">
    <property type="component" value="Unassembled WGS sequence"/>
</dbReference>
<dbReference type="EMBL" id="BMKA01000001">
    <property type="protein sequence ID" value="GGA10374.1"/>
    <property type="molecule type" value="Genomic_DNA"/>
</dbReference>
<keyword evidence="1" id="KW-1133">Transmembrane helix</keyword>
<feature type="transmembrane region" description="Helical" evidence="1">
    <location>
        <begin position="32"/>
        <end position="53"/>
    </location>
</feature>
<dbReference type="Pfam" id="PF10003">
    <property type="entry name" value="DUF2244"/>
    <property type="match status" value="1"/>
</dbReference>
<name>A0A916VN04_9RHOB</name>
<reference evidence="2" key="2">
    <citation type="submission" date="2020-09" db="EMBL/GenBank/DDBJ databases">
        <authorList>
            <person name="Sun Q."/>
            <person name="Zhou Y."/>
        </authorList>
    </citation>
    <scope>NUCLEOTIDE SEQUENCE</scope>
    <source>
        <strain evidence="2">CGMCC 1.15880</strain>
    </source>
</reference>
<evidence type="ECO:0008006" key="4">
    <source>
        <dbReference type="Google" id="ProtNLM"/>
    </source>
</evidence>